<dbReference type="Gene3D" id="3.30.420.10">
    <property type="entry name" value="Ribonuclease H-like superfamily/Ribonuclease H"/>
    <property type="match status" value="1"/>
</dbReference>
<organism evidence="2 3">
    <name type="scientific">Bacillus atrophaeus (strain 1942)</name>
    <dbReference type="NCBI Taxonomy" id="720555"/>
    <lineage>
        <taxon>Bacteria</taxon>
        <taxon>Bacillati</taxon>
        <taxon>Bacillota</taxon>
        <taxon>Bacilli</taxon>
        <taxon>Bacillales</taxon>
        <taxon>Bacillaceae</taxon>
        <taxon>Bacillus</taxon>
    </lineage>
</organism>
<evidence type="ECO:0000259" key="1">
    <source>
        <dbReference type="SMART" id="SM00479"/>
    </source>
</evidence>
<evidence type="ECO:0000313" key="2">
    <source>
        <dbReference type="EMBL" id="ADP33187.1"/>
    </source>
</evidence>
<gene>
    <name evidence="2" type="ordered locus">BATR1942_11280</name>
</gene>
<dbReference type="SMART" id="SM00479">
    <property type="entry name" value="EXOIII"/>
    <property type="match status" value="1"/>
</dbReference>
<feature type="domain" description="Exonuclease" evidence="1">
    <location>
        <begin position="2"/>
        <end position="166"/>
    </location>
</feature>
<evidence type="ECO:0000313" key="3">
    <source>
        <dbReference type="Proteomes" id="UP000006867"/>
    </source>
</evidence>
<name>A0ABN3ZCB9_BACA1</name>
<reference evidence="2 3" key="1">
    <citation type="journal article" date="2011" name="Front. Microbiol.">
        <title>Genomic signatures of strain selection and enhancement in Bacillus atrophaeus var. globigii, a historical biowarfare simulant.</title>
        <authorList>
            <person name="Gibbons H.S."/>
            <person name="Broomall S.M."/>
            <person name="McNew L.A."/>
            <person name="Daligault H."/>
            <person name="Chapman C."/>
            <person name="Bruce D."/>
            <person name="Karavis M."/>
            <person name="Krepps M."/>
            <person name="McGregor P.A."/>
            <person name="Hong C."/>
            <person name="Park K.H."/>
            <person name="Akmal A."/>
            <person name="Feldman A."/>
            <person name="Lin J.S."/>
            <person name="Chang W.E."/>
            <person name="Higgs B.W."/>
            <person name="Demirev P."/>
            <person name="Lindquist J."/>
            <person name="Liem A."/>
            <person name="Fochler E."/>
            <person name="Read T.D."/>
            <person name="Tapia R."/>
            <person name="Johnson S."/>
            <person name="Bishop-Lilly K.A."/>
            <person name="Detter C."/>
            <person name="Han C."/>
            <person name="Sozhamannan S."/>
            <person name="Rosenzweig C.N."/>
            <person name="Skowronski E.W."/>
        </authorList>
    </citation>
    <scope>NUCLEOTIDE SEQUENCE [LARGE SCALE GENOMIC DNA]</scope>
    <source>
        <strain evidence="2 3">1942</strain>
    </source>
</reference>
<dbReference type="Pfam" id="PF00929">
    <property type="entry name" value="RNase_T"/>
    <property type="match status" value="1"/>
</dbReference>
<dbReference type="SUPFAM" id="SSF53098">
    <property type="entry name" value="Ribonuclease H-like"/>
    <property type="match status" value="1"/>
</dbReference>
<dbReference type="PANTHER" id="PTHR30231:SF42">
    <property type="entry name" value="EXONUCLEASE"/>
    <property type="match status" value="1"/>
</dbReference>
<keyword evidence="3" id="KW-1185">Reference proteome</keyword>
<dbReference type="InterPro" id="IPR036397">
    <property type="entry name" value="RNaseH_sf"/>
</dbReference>
<proteinExistence type="predicted"/>
<dbReference type="InterPro" id="IPR012337">
    <property type="entry name" value="RNaseH-like_sf"/>
</dbReference>
<sequence length="208" mass="24200">MRIVSIDFETANSSRNSACSLGMTIFENSSIVMNHEWLIQPKQNRFHSFNTALHGIDENMVANEPRFDELWPEIKPYLTNGLVIAHNASFDISVLRSTLDDYGLDYPEFEYTCTLQMAKRHWKELESYKLSFLADRINFRFNHHNAREDSKAAMLIFLHIQEQYKALHFTELLNHLDIKKGTLYAGGYTPSRLIKPKSKTRKPSKQNS</sequence>
<dbReference type="PANTHER" id="PTHR30231">
    <property type="entry name" value="DNA POLYMERASE III SUBUNIT EPSILON"/>
    <property type="match status" value="1"/>
</dbReference>
<dbReference type="InterPro" id="IPR013520">
    <property type="entry name" value="Ribonucl_H"/>
</dbReference>
<dbReference type="EMBL" id="CP002207">
    <property type="protein sequence ID" value="ADP33187.1"/>
    <property type="molecule type" value="Genomic_DNA"/>
</dbReference>
<protein>
    <submittedName>
        <fullName evidence="2">DNA polymerase III subunit epsilon</fullName>
    </submittedName>
</protein>
<dbReference type="RefSeq" id="WP_003325351.1">
    <property type="nucleotide sequence ID" value="NC_014639.1"/>
</dbReference>
<dbReference type="CDD" id="cd06130">
    <property type="entry name" value="DNA_pol_III_epsilon_like"/>
    <property type="match status" value="1"/>
</dbReference>
<dbReference type="Proteomes" id="UP000006867">
    <property type="component" value="Chromosome"/>
</dbReference>
<accession>A0ABN3ZCB9</accession>